<dbReference type="AlphaFoldDB" id="A0A143PPW6"/>
<name>A0A143PPW6_LUTPR</name>
<feature type="transmembrane region" description="Helical" evidence="6">
    <location>
        <begin position="284"/>
        <end position="306"/>
    </location>
</feature>
<dbReference type="STRING" id="1855912.LuPra_03412"/>
<keyword evidence="4 6" id="KW-1133">Transmembrane helix</keyword>
<dbReference type="KEGG" id="abac:LuPra_03412"/>
<evidence type="ECO:0000313" key="8">
    <source>
        <dbReference type="Proteomes" id="UP000076079"/>
    </source>
</evidence>
<sequence>MTRWLRSVWVRAGITVFILAYLWRQVDTGAALRAMVQANPLALVVVAVLVLLDRVVMIWRWVLLLRASGTAVGTMTAARIFLVSSFVGSFLPAGVGGDAARAYALGQRTAQRGAAVASVAIDRILGVIAIALMGGIGIAAYARSHPDPKVQLVAVSSAAAVLVGSVAAVWADRWIRWLPSSWHAWAGVRLPLRIADAMAGYRQQPGTLVVVFGLSVLVQLLRILQAFGLGLGLGLTVPFAYYLVFMPIGLLMLLLPISISGFGLPQGVMVWLLRPLGVPDELSLALSTLIVLSGLFGNLPGAWLYLRERHP</sequence>
<reference evidence="7 8" key="1">
    <citation type="journal article" date="2016" name="Genome Announc.">
        <title>First Complete Genome Sequence of a Subdivision 6 Acidobacterium Strain.</title>
        <authorList>
            <person name="Huang S."/>
            <person name="Vieira S."/>
            <person name="Bunk B."/>
            <person name="Riedel T."/>
            <person name="Sproer C."/>
            <person name="Overmann J."/>
        </authorList>
    </citation>
    <scope>NUCLEOTIDE SEQUENCE [LARGE SCALE GENOMIC DNA]</scope>
    <source>
        <strain evidence="8">DSM 100886 HEG_-6_39</strain>
    </source>
</reference>
<evidence type="ECO:0000256" key="3">
    <source>
        <dbReference type="ARBA" id="ARBA00022692"/>
    </source>
</evidence>
<comment type="subcellular location">
    <subcellularLocation>
        <location evidence="1">Cell membrane</location>
        <topology evidence="1">Multi-pass membrane protein</topology>
    </subcellularLocation>
</comment>
<dbReference type="PANTHER" id="PTHR40277:SF1">
    <property type="entry name" value="BLL5419 PROTEIN"/>
    <property type="match status" value="1"/>
</dbReference>
<feature type="transmembrane region" description="Helical" evidence="6">
    <location>
        <begin position="115"/>
        <end position="140"/>
    </location>
</feature>
<keyword evidence="2" id="KW-1003">Cell membrane</keyword>
<feature type="transmembrane region" description="Helical" evidence="6">
    <location>
        <begin position="239"/>
        <end position="264"/>
    </location>
</feature>
<keyword evidence="3 6" id="KW-0812">Transmembrane</keyword>
<protein>
    <recommendedName>
        <fullName evidence="9">Flippase-like domain-containing protein</fullName>
    </recommendedName>
</protein>
<dbReference type="EMBL" id="CP015136">
    <property type="protein sequence ID" value="AMY10183.1"/>
    <property type="molecule type" value="Genomic_DNA"/>
</dbReference>
<dbReference type="PANTHER" id="PTHR40277">
    <property type="entry name" value="BLL5419 PROTEIN"/>
    <property type="match status" value="1"/>
</dbReference>
<feature type="transmembrane region" description="Helical" evidence="6">
    <location>
        <begin position="43"/>
        <end position="65"/>
    </location>
</feature>
<evidence type="ECO:0000256" key="6">
    <source>
        <dbReference type="SAM" id="Phobius"/>
    </source>
</evidence>
<proteinExistence type="predicted"/>
<gene>
    <name evidence="7" type="ORF">LuPra_03412</name>
</gene>
<feature type="transmembrane region" description="Helical" evidence="6">
    <location>
        <begin position="77"/>
        <end position="95"/>
    </location>
</feature>
<dbReference type="Pfam" id="PF03706">
    <property type="entry name" value="LPG_synthase_TM"/>
    <property type="match status" value="1"/>
</dbReference>
<evidence type="ECO:0000256" key="1">
    <source>
        <dbReference type="ARBA" id="ARBA00004651"/>
    </source>
</evidence>
<evidence type="ECO:0000313" key="7">
    <source>
        <dbReference type="EMBL" id="AMY10183.1"/>
    </source>
</evidence>
<dbReference type="PATRIC" id="fig|1813736.3.peg.3622"/>
<dbReference type="OrthoDB" id="5470260at2"/>
<dbReference type="Proteomes" id="UP000076079">
    <property type="component" value="Chromosome"/>
</dbReference>
<dbReference type="NCBIfam" id="TIGR00374">
    <property type="entry name" value="flippase-like domain"/>
    <property type="match status" value="1"/>
</dbReference>
<feature type="transmembrane region" description="Helical" evidence="6">
    <location>
        <begin position="152"/>
        <end position="171"/>
    </location>
</feature>
<evidence type="ECO:0000256" key="5">
    <source>
        <dbReference type="ARBA" id="ARBA00023136"/>
    </source>
</evidence>
<evidence type="ECO:0000256" key="2">
    <source>
        <dbReference type="ARBA" id="ARBA00022475"/>
    </source>
</evidence>
<dbReference type="InterPro" id="IPR022791">
    <property type="entry name" value="L-PG_synthase/AglD"/>
</dbReference>
<evidence type="ECO:0008006" key="9">
    <source>
        <dbReference type="Google" id="ProtNLM"/>
    </source>
</evidence>
<keyword evidence="5 6" id="KW-0472">Membrane</keyword>
<evidence type="ECO:0000256" key="4">
    <source>
        <dbReference type="ARBA" id="ARBA00022989"/>
    </source>
</evidence>
<dbReference type="RefSeq" id="WP_110171847.1">
    <property type="nucleotide sequence ID" value="NZ_CP015136.1"/>
</dbReference>
<dbReference type="GO" id="GO:0005886">
    <property type="term" value="C:plasma membrane"/>
    <property type="evidence" value="ECO:0007669"/>
    <property type="project" value="UniProtKB-SubCell"/>
</dbReference>
<organism evidence="7 8">
    <name type="scientific">Luteitalea pratensis</name>
    <dbReference type="NCBI Taxonomy" id="1855912"/>
    <lineage>
        <taxon>Bacteria</taxon>
        <taxon>Pseudomonadati</taxon>
        <taxon>Acidobacteriota</taxon>
        <taxon>Vicinamibacteria</taxon>
        <taxon>Vicinamibacterales</taxon>
        <taxon>Vicinamibacteraceae</taxon>
        <taxon>Luteitalea</taxon>
    </lineage>
</organism>
<reference evidence="8" key="2">
    <citation type="submission" date="2016-04" db="EMBL/GenBank/DDBJ databases">
        <title>First Complete Genome Sequence of a Subdivision 6 Acidobacterium.</title>
        <authorList>
            <person name="Huang S."/>
            <person name="Vieira S."/>
            <person name="Bunk B."/>
            <person name="Riedel T."/>
            <person name="Sproeer C."/>
            <person name="Overmann J."/>
        </authorList>
    </citation>
    <scope>NUCLEOTIDE SEQUENCE [LARGE SCALE GENOMIC DNA]</scope>
    <source>
        <strain evidence="8">DSM 100886 HEG_-6_39</strain>
    </source>
</reference>
<accession>A0A143PPW6</accession>
<keyword evidence="8" id="KW-1185">Reference proteome</keyword>
<feature type="transmembrane region" description="Helical" evidence="6">
    <location>
        <begin position="7"/>
        <end position="23"/>
    </location>
</feature>